<dbReference type="GO" id="GO:0006633">
    <property type="term" value="P:fatty acid biosynthetic process"/>
    <property type="evidence" value="ECO:0007669"/>
    <property type="project" value="InterPro"/>
</dbReference>
<dbReference type="InterPro" id="IPR000438">
    <property type="entry name" value="Acetyl_CoA_COase_Trfase_b_su"/>
</dbReference>
<accession>A0A418Q768</accession>
<dbReference type="PROSITE" id="PS50989">
    <property type="entry name" value="COA_CT_CTER"/>
    <property type="match status" value="1"/>
</dbReference>
<proteinExistence type="inferred from homology"/>
<feature type="region of interest" description="Disordered" evidence="2">
    <location>
        <begin position="13"/>
        <end position="52"/>
    </location>
</feature>
<organism evidence="5 6">
    <name type="scientific">Corynebacterium falsenii</name>
    <dbReference type="NCBI Taxonomy" id="108486"/>
    <lineage>
        <taxon>Bacteria</taxon>
        <taxon>Bacillati</taxon>
        <taxon>Actinomycetota</taxon>
        <taxon>Actinomycetes</taxon>
        <taxon>Mycobacteriales</taxon>
        <taxon>Corynebacteriaceae</taxon>
        <taxon>Corynebacterium</taxon>
    </lineage>
</organism>
<reference evidence="5 6" key="1">
    <citation type="submission" date="2018-09" db="EMBL/GenBank/DDBJ databases">
        <title>Optimization and identification of Corynebacterium falsenii FN1-14 from fish paste.</title>
        <authorList>
            <person name="Daroonpunt R."/>
            <person name="Tanasupawat S."/>
        </authorList>
    </citation>
    <scope>NUCLEOTIDE SEQUENCE [LARGE SCALE GENOMIC DNA]</scope>
    <source>
        <strain evidence="5 6">FN1-14</strain>
    </source>
</reference>
<dbReference type="PANTHER" id="PTHR43842">
    <property type="entry name" value="PROPIONYL-COA CARBOXYLASE BETA CHAIN"/>
    <property type="match status" value="1"/>
</dbReference>
<protein>
    <submittedName>
        <fullName evidence="5">Acyl-CoA carboxylase subunit beta</fullName>
    </submittedName>
</protein>
<dbReference type="RefSeq" id="WP_119664695.1">
    <property type="nucleotide sequence ID" value="NZ_QXJK01000005.1"/>
</dbReference>
<evidence type="ECO:0000259" key="3">
    <source>
        <dbReference type="PROSITE" id="PS50980"/>
    </source>
</evidence>
<dbReference type="Gene3D" id="3.90.226.10">
    <property type="entry name" value="2-enoyl-CoA Hydratase, Chain A, domain 1"/>
    <property type="match status" value="2"/>
</dbReference>
<evidence type="ECO:0000259" key="4">
    <source>
        <dbReference type="PROSITE" id="PS50989"/>
    </source>
</evidence>
<dbReference type="GO" id="GO:0004658">
    <property type="term" value="F:propionyl-CoA carboxylase activity"/>
    <property type="evidence" value="ECO:0007669"/>
    <property type="project" value="TreeGrafter"/>
</dbReference>
<evidence type="ECO:0000313" key="6">
    <source>
        <dbReference type="Proteomes" id="UP000285278"/>
    </source>
</evidence>
<dbReference type="InterPro" id="IPR011762">
    <property type="entry name" value="COA_CT_N"/>
</dbReference>
<dbReference type="GO" id="GO:0009317">
    <property type="term" value="C:acetyl-CoA carboxylase complex"/>
    <property type="evidence" value="ECO:0007669"/>
    <property type="project" value="InterPro"/>
</dbReference>
<dbReference type="AlphaFoldDB" id="A0A418Q768"/>
<dbReference type="PANTHER" id="PTHR43842:SF2">
    <property type="entry name" value="PROPIONYL-COA CARBOXYLASE BETA CHAIN, MITOCHONDRIAL"/>
    <property type="match status" value="1"/>
</dbReference>
<sequence>MGIKSLRSLVADALTRKDPKDPKHTRVTHGTHGTAEPLVPGQSLDGKDNTDVHSTRVDYRSIEQQAEEKAAAFQHAKGKKTARERLELLLDDDSFVEIGRFRGGHASEGFLGASVITGFGEINGRPVAVYAQDFSLKGGTLGSTEGAKICELMDKAIAQRIPIVSMLDSGGARIQEGVMALAQYGRIFRRSCKASGLIPQISIILGPCAGGAVYSPALTDFVVMTRENSHMFVTGPDVVRAVTGEDVTPAELGGAELHNVQSGVAHYLGEDEEDAIDYARSLLNYLPSHCDELPPHYAYTTSTTDETAAAGVGEMVPSDSRQPYNMVEVVEALVDHGEFVQVQEYFAPSIVIGFACINGGTVGIVADQPNHNAGTLDVDASEKAARFVRCCDAFGIPVVTLVDVPGYRPGTDQEQAGIIRRGAKLIFAYANATVPLVTVTLRKAYGGAYIVMGSKSIGADFSYAWPDAELAVMGADGAVNILHRREIKAAGPDKKAMAAKAKELADEYAAKNINPNLSVASGELDGIIEPSQTRQVIAEALEVLKTKDRTHPGPKRHNNGPL</sequence>
<feature type="compositionally biased region" description="Basic and acidic residues" evidence="2">
    <location>
        <begin position="14"/>
        <end position="24"/>
    </location>
</feature>
<dbReference type="InterPro" id="IPR011763">
    <property type="entry name" value="COA_CT_C"/>
</dbReference>
<comment type="caution">
    <text evidence="5">The sequence shown here is derived from an EMBL/GenBank/DDBJ whole genome shotgun (WGS) entry which is preliminary data.</text>
</comment>
<evidence type="ECO:0000256" key="1">
    <source>
        <dbReference type="ARBA" id="ARBA00006102"/>
    </source>
</evidence>
<name>A0A418Q768_9CORY</name>
<dbReference type="SUPFAM" id="SSF52096">
    <property type="entry name" value="ClpP/crotonase"/>
    <property type="match status" value="2"/>
</dbReference>
<dbReference type="OrthoDB" id="4434131at2"/>
<dbReference type="STRING" id="1451189.CFAL_07215"/>
<dbReference type="PROSITE" id="PS50980">
    <property type="entry name" value="COA_CT_NTER"/>
    <property type="match status" value="1"/>
</dbReference>
<dbReference type="Pfam" id="PF01039">
    <property type="entry name" value="Carboxyl_trans"/>
    <property type="match status" value="1"/>
</dbReference>
<dbReference type="InterPro" id="IPR029045">
    <property type="entry name" value="ClpP/crotonase-like_dom_sf"/>
</dbReference>
<dbReference type="PRINTS" id="PR01070">
    <property type="entry name" value="ACCCTRFRASEB"/>
</dbReference>
<evidence type="ECO:0000313" key="5">
    <source>
        <dbReference type="EMBL" id="RIX34821.1"/>
    </source>
</evidence>
<dbReference type="InterPro" id="IPR051047">
    <property type="entry name" value="AccD/PCCB"/>
</dbReference>
<dbReference type="GO" id="GO:0003989">
    <property type="term" value="F:acetyl-CoA carboxylase activity"/>
    <property type="evidence" value="ECO:0007669"/>
    <property type="project" value="InterPro"/>
</dbReference>
<comment type="similarity">
    <text evidence="1">Belongs to the AccD/PCCB family.</text>
</comment>
<keyword evidence="6" id="KW-1185">Reference proteome</keyword>
<feature type="domain" description="CoA carboxyltransferase N-terminal" evidence="3">
    <location>
        <begin position="46"/>
        <end position="298"/>
    </location>
</feature>
<dbReference type="Proteomes" id="UP000285278">
    <property type="component" value="Unassembled WGS sequence"/>
</dbReference>
<dbReference type="InterPro" id="IPR034733">
    <property type="entry name" value="AcCoA_carboxyl_beta"/>
</dbReference>
<feature type="domain" description="CoA carboxyltransferase C-terminal" evidence="4">
    <location>
        <begin position="303"/>
        <end position="543"/>
    </location>
</feature>
<dbReference type="EMBL" id="QXJK01000005">
    <property type="protein sequence ID" value="RIX34821.1"/>
    <property type="molecule type" value="Genomic_DNA"/>
</dbReference>
<evidence type="ECO:0000256" key="2">
    <source>
        <dbReference type="SAM" id="MobiDB-lite"/>
    </source>
</evidence>
<gene>
    <name evidence="5" type="ORF">D3M95_05790</name>
</gene>